<organism evidence="1 2">
    <name type="scientific">Rhododendron molle</name>
    <name type="common">Chinese azalea</name>
    <name type="synonym">Azalea mollis</name>
    <dbReference type="NCBI Taxonomy" id="49168"/>
    <lineage>
        <taxon>Eukaryota</taxon>
        <taxon>Viridiplantae</taxon>
        <taxon>Streptophyta</taxon>
        <taxon>Embryophyta</taxon>
        <taxon>Tracheophyta</taxon>
        <taxon>Spermatophyta</taxon>
        <taxon>Magnoliopsida</taxon>
        <taxon>eudicotyledons</taxon>
        <taxon>Gunneridae</taxon>
        <taxon>Pentapetalae</taxon>
        <taxon>asterids</taxon>
        <taxon>Ericales</taxon>
        <taxon>Ericaceae</taxon>
        <taxon>Ericoideae</taxon>
        <taxon>Rhodoreae</taxon>
        <taxon>Rhododendron</taxon>
    </lineage>
</organism>
<gene>
    <name evidence="1" type="ORF">RHMOL_Rhmol07G0204500</name>
</gene>
<name>A0ACC0N309_RHOML</name>
<reference evidence="1" key="1">
    <citation type="submission" date="2022-02" db="EMBL/GenBank/DDBJ databases">
        <title>Plant Genome Project.</title>
        <authorList>
            <person name="Zhang R.-G."/>
        </authorList>
    </citation>
    <scope>NUCLEOTIDE SEQUENCE</scope>
    <source>
        <strain evidence="1">AT1</strain>
    </source>
</reference>
<accession>A0ACC0N309</accession>
<keyword evidence="2" id="KW-1185">Reference proteome</keyword>
<dbReference type="Proteomes" id="UP001062846">
    <property type="component" value="Chromosome 7"/>
</dbReference>
<protein>
    <submittedName>
        <fullName evidence="1">Uncharacterized protein</fullName>
    </submittedName>
</protein>
<dbReference type="EMBL" id="CM046394">
    <property type="protein sequence ID" value="KAI8547545.1"/>
    <property type="molecule type" value="Genomic_DNA"/>
</dbReference>
<comment type="caution">
    <text evidence="1">The sequence shown here is derived from an EMBL/GenBank/DDBJ whole genome shotgun (WGS) entry which is preliminary data.</text>
</comment>
<evidence type="ECO:0000313" key="2">
    <source>
        <dbReference type="Proteomes" id="UP001062846"/>
    </source>
</evidence>
<evidence type="ECO:0000313" key="1">
    <source>
        <dbReference type="EMBL" id="KAI8547545.1"/>
    </source>
</evidence>
<proteinExistence type="predicted"/>
<sequence>MASPENDKTNTTPTASPPSVSVQPKVLGQVALPDAVIASSSLSSVPSSSVVAVLLEVVQVFVHKATPLKAAPDIPGFNSPPPVFASPCLNTRGRNYLGRLQCPQLPTAELSQQGARAKKIDILSDEYHRLTT</sequence>